<reference evidence="18" key="2">
    <citation type="journal article" date="2022" name="Microbiol. Resour. Announc.">
        <title>Whole-Genome Sequence of Entomortierella parvispora E1425, a Mucoromycotan Fungus Associated with Burkholderiaceae-Related Endosymbiotic Bacteria.</title>
        <authorList>
            <person name="Herlambang A."/>
            <person name="Guo Y."/>
            <person name="Takashima Y."/>
            <person name="Narisawa K."/>
            <person name="Ohta H."/>
            <person name="Nishizawa T."/>
        </authorList>
    </citation>
    <scope>NUCLEOTIDE SEQUENCE</scope>
    <source>
        <strain evidence="18">E1425</strain>
    </source>
</reference>
<evidence type="ECO:0000256" key="9">
    <source>
        <dbReference type="ARBA" id="ARBA00022776"/>
    </source>
</evidence>
<evidence type="ECO:0000256" key="11">
    <source>
        <dbReference type="ARBA" id="ARBA00022853"/>
    </source>
</evidence>
<evidence type="ECO:0000256" key="10">
    <source>
        <dbReference type="ARBA" id="ARBA00022786"/>
    </source>
</evidence>
<keyword evidence="11" id="KW-0156">Chromatin regulator</keyword>
<keyword evidence="19" id="KW-1185">Reference proteome</keyword>
<organism evidence="18 19">
    <name type="scientific">Entomortierella parvispora</name>
    <dbReference type="NCBI Taxonomy" id="205924"/>
    <lineage>
        <taxon>Eukaryota</taxon>
        <taxon>Fungi</taxon>
        <taxon>Fungi incertae sedis</taxon>
        <taxon>Mucoromycota</taxon>
        <taxon>Mortierellomycotina</taxon>
        <taxon>Mortierellomycetes</taxon>
        <taxon>Mortierellales</taxon>
        <taxon>Mortierellaceae</taxon>
        <taxon>Entomortierella</taxon>
    </lineage>
</organism>
<gene>
    <name evidence="18" type="ORF">EMPS_11389</name>
</gene>
<keyword evidence="4" id="KW-0963">Cytoplasm</keyword>
<comment type="caution">
    <text evidence="18">The sequence shown here is derived from an EMBL/GenBank/DDBJ whole genome shotgun (WGS) entry which is preliminary data.</text>
</comment>
<dbReference type="GO" id="GO:0070552">
    <property type="term" value="C:BRISC complex"/>
    <property type="evidence" value="ECO:0007669"/>
    <property type="project" value="InterPro"/>
</dbReference>
<evidence type="ECO:0000256" key="13">
    <source>
        <dbReference type="ARBA" id="ARBA00023242"/>
    </source>
</evidence>
<proteinExistence type="inferred from homology"/>
<evidence type="ECO:0000256" key="16">
    <source>
        <dbReference type="ARBA" id="ARBA00032491"/>
    </source>
</evidence>
<keyword evidence="13" id="KW-0539">Nucleus</keyword>
<keyword evidence="8" id="KW-0227">DNA damage</keyword>
<comment type="subcellular location">
    <subcellularLocation>
        <location evidence="2">Cytoplasm</location>
    </subcellularLocation>
    <subcellularLocation>
        <location evidence="1">Nucleus</location>
    </subcellularLocation>
</comment>
<dbReference type="Pfam" id="PF06113">
    <property type="entry name" value="BRE"/>
    <property type="match status" value="1"/>
</dbReference>
<dbReference type="AlphaFoldDB" id="A0A9P3M2K0"/>
<protein>
    <recommendedName>
        <fullName evidence="3">BRISC and BRCA1-A complex member 2</fullName>
    </recommendedName>
    <alternativeName>
        <fullName evidence="16">BRCA1-A complex subunit BRE</fullName>
    </alternativeName>
    <alternativeName>
        <fullName evidence="17">BRCA1/BRCA2-containing complex subunit 45</fullName>
    </alternativeName>
</protein>
<dbReference type="PANTHER" id="PTHR15189">
    <property type="entry name" value="BRISC AND BRCA1-A COMPLEX MEMBER 2"/>
    <property type="match status" value="1"/>
</dbReference>
<evidence type="ECO:0000256" key="15">
    <source>
        <dbReference type="ARBA" id="ARBA00025766"/>
    </source>
</evidence>
<evidence type="ECO:0000313" key="19">
    <source>
        <dbReference type="Proteomes" id="UP000827284"/>
    </source>
</evidence>
<accession>A0A9P3M2K0</accession>
<keyword evidence="14" id="KW-0131">Cell cycle</keyword>
<dbReference type="EMBL" id="BQFW01000015">
    <property type="protein sequence ID" value="GJJ79030.1"/>
    <property type="molecule type" value="Genomic_DNA"/>
</dbReference>
<evidence type="ECO:0000256" key="1">
    <source>
        <dbReference type="ARBA" id="ARBA00004123"/>
    </source>
</evidence>
<name>A0A9P3M2K0_9FUNG</name>
<keyword evidence="5" id="KW-0132">Cell division</keyword>
<evidence type="ECO:0000256" key="17">
    <source>
        <dbReference type="ARBA" id="ARBA00032630"/>
    </source>
</evidence>
<dbReference type="PANTHER" id="PTHR15189:SF7">
    <property type="entry name" value="BRISC AND BRCA1-A COMPLEX MEMBER 2"/>
    <property type="match status" value="1"/>
</dbReference>
<evidence type="ECO:0000256" key="14">
    <source>
        <dbReference type="ARBA" id="ARBA00023306"/>
    </source>
</evidence>
<keyword evidence="7" id="KW-0677">Repeat</keyword>
<dbReference type="InterPro" id="IPR010358">
    <property type="entry name" value="BRE"/>
</dbReference>
<dbReference type="GO" id="GO:0005737">
    <property type="term" value="C:cytoplasm"/>
    <property type="evidence" value="ECO:0007669"/>
    <property type="project" value="UniProtKB-SubCell"/>
</dbReference>
<evidence type="ECO:0000256" key="3">
    <source>
        <dbReference type="ARBA" id="ARBA00019438"/>
    </source>
</evidence>
<evidence type="ECO:0000256" key="8">
    <source>
        <dbReference type="ARBA" id="ARBA00022763"/>
    </source>
</evidence>
<dbReference type="OrthoDB" id="2381959at2759"/>
<evidence type="ECO:0000256" key="5">
    <source>
        <dbReference type="ARBA" id="ARBA00022618"/>
    </source>
</evidence>
<evidence type="ECO:0000313" key="18">
    <source>
        <dbReference type="EMBL" id="GJJ79030.1"/>
    </source>
</evidence>
<dbReference type="GO" id="GO:0006302">
    <property type="term" value="P:double-strand break repair"/>
    <property type="evidence" value="ECO:0007669"/>
    <property type="project" value="TreeGrafter"/>
</dbReference>
<keyword evidence="9" id="KW-0498">Mitosis</keyword>
<keyword evidence="12" id="KW-0234">DNA repair</keyword>
<sequence length="390" mass="44511">MTVYSTSKGSHYLMSQTLSQSIQYLGENATMNLFSVKNVNLGSSQTVFNPDGRPIADTVQLSMRSSSIGSNSVDLQFFYDPYDWSFPPDLIINGQLIKPSLQDLGLDDSWDKNDPANLSSVLGKLSRMMQHGERERVAHCENERIQVEYSCLHDMTEMDCCLIPGVDGPTKVLFAVPFHVPYTQEGKKRRLKVVAKIQYFISSLMPNDVSNAKSRLETLSSFEYPEILEAIPDIGQQEHIVDFVERVTRKVSDHFQRKEKLGQMKKEFIEATIKTFRPCLIEYDDEDYKQASFLLIVPKEGRGDQGSTAIATFSLPDAFPDEYPKVTLSSPYMPFDSFLSPPAPESIKIEKYSPRWGVDRMITEIWEQLWFEIPRFHNRSYKASIAPTIH</sequence>
<keyword evidence="6" id="KW-0053">Apoptosis</keyword>
<reference evidence="18" key="1">
    <citation type="submission" date="2021-11" db="EMBL/GenBank/DDBJ databases">
        <authorList>
            <person name="Herlambang A."/>
            <person name="Guo Y."/>
            <person name="Takashima Y."/>
            <person name="Nishizawa T."/>
        </authorList>
    </citation>
    <scope>NUCLEOTIDE SEQUENCE</scope>
    <source>
        <strain evidence="18">E1425</strain>
    </source>
</reference>
<evidence type="ECO:0000256" key="2">
    <source>
        <dbReference type="ARBA" id="ARBA00004496"/>
    </source>
</evidence>
<evidence type="ECO:0000256" key="4">
    <source>
        <dbReference type="ARBA" id="ARBA00022490"/>
    </source>
</evidence>
<evidence type="ECO:0000256" key="12">
    <source>
        <dbReference type="ARBA" id="ARBA00023204"/>
    </source>
</evidence>
<dbReference type="GO" id="GO:0006915">
    <property type="term" value="P:apoptotic process"/>
    <property type="evidence" value="ECO:0007669"/>
    <property type="project" value="UniProtKB-KW"/>
</dbReference>
<dbReference type="GO" id="GO:0051301">
    <property type="term" value="P:cell division"/>
    <property type="evidence" value="ECO:0007669"/>
    <property type="project" value="UniProtKB-KW"/>
</dbReference>
<evidence type="ECO:0000256" key="7">
    <source>
        <dbReference type="ARBA" id="ARBA00022737"/>
    </source>
</evidence>
<comment type="similarity">
    <text evidence="15">Belongs to the BABAM2 family.</text>
</comment>
<evidence type="ECO:0000256" key="6">
    <source>
        <dbReference type="ARBA" id="ARBA00022703"/>
    </source>
</evidence>
<keyword evidence="10" id="KW-0833">Ubl conjugation pathway</keyword>
<dbReference type="Proteomes" id="UP000827284">
    <property type="component" value="Unassembled WGS sequence"/>
</dbReference>
<dbReference type="GO" id="GO:0006325">
    <property type="term" value="P:chromatin organization"/>
    <property type="evidence" value="ECO:0007669"/>
    <property type="project" value="UniProtKB-KW"/>
</dbReference>